<comment type="similarity">
    <text evidence="1">Belongs to the SRR1 family.</text>
</comment>
<dbReference type="InParanoid" id="D8QK35"/>
<proteinExistence type="inferred from homology"/>
<dbReference type="GO" id="GO:0005737">
    <property type="term" value="C:cytoplasm"/>
    <property type="evidence" value="ECO:0007669"/>
    <property type="project" value="TreeGrafter"/>
</dbReference>
<dbReference type="GO" id="GO:0005634">
    <property type="term" value="C:nucleus"/>
    <property type="evidence" value="ECO:0007669"/>
    <property type="project" value="TreeGrafter"/>
</dbReference>
<evidence type="ECO:0000313" key="6">
    <source>
        <dbReference type="EMBL" id="EFI91820.1"/>
    </source>
</evidence>
<dbReference type="PANTHER" id="PTHR28626:SF3">
    <property type="entry name" value="SRR1-LIKE PROTEIN"/>
    <property type="match status" value="1"/>
</dbReference>
<feature type="domain" description="DUF6535" evidence="5">
    <location>
        <begin position="60"/>
        <end position="233"/>
    </location>
</feature>
<feature type="region of interest" description="Disordered" evidence="2">
    <location>
        <begin position="1324"/>
        <end position="1358"/>
    </location>
</feature>
<dbReference type="InterPro" id="IPR012942">
    <property type="entry name" value="SRR1-like"/>
</dbReference>
<keyword evidence="7" id="KW-1185">Reference proteome</keyword>
<feature type="transmembrane region" description="Helical" evidence="3">
    <location>
        <begin position="155"/>
        <end position="177"/>
    </location>
</feature>
<dbReference type="Pfam" id="PF07985">
    <property type="entry name" value="SRR1"/>
    <property type="match status" value="1"/>
</dbReference>
<feature type="region of interest" description="Disordered" evidence="2">
    <location>
        <begin position="1023"/>
        <end position="1054"/>
    </location>
</feature>
<dbReference type="InterPro" id="IPR040044">
    <property type="entry name" value="SRR1L"/>
</dbReference>
<keyword evidence="3" id="KW-1133">Transmembrane helix</keyword>
<protein>
    <submittedName>
        <fullName evidence="6">Uncharacterized protein</fullName>
    </submittedName>
</protein>
<dbReference type="Pfam" id="PF20153">
    <property type="entry name" value="DUF6535"/>
    <property type="match status" value="1"/>
</dbReference>
<dbReference type="eggNOG" id="KOG3131">
    <property type="taxonomic scope" value="Eukaryota"/>
</dbReference>
<dbReference type="HOGENOM" id="CLU_257178_0_0_1"/>
<organism evidence="7">
    <name type="scientific">Schizophyllum commune (strain H4-8 / FGSC 9210)</name>
    <name type="common">Split gill fungus</name>
    <dbReference type="NCBI Taxonomy" id="578458"/>
    <lineage>
        <taxon>Eukaryota</taxon>
        <taxon>Fungi</taxon>
        <taxon>Dikarya</taxon>
        <taxon>Basidiomycota</taxon>
        <taxon>Agaricomycotina</taxon>
        <taxon>Agaricomycetes</taxon>
        <taxon>Agaricomycetidae</taxon>
        <taxon>Agaricales</taxon>
        <taxon>Schizophyllaceae</taxon>
        <taxon>Schizophyllum</taxon>
    </lineage>
</organism>
<keyword evidence="3" id="KW-0812">Transmembrane</keyword>
<reference evidence="6 7" key="1">
    <citation type="journal article" date="2010" name="Nat. Biotechnol.">
        <title>Genome sequence of the model mushroom Schizophyllum commune.</title>
        <authorList>
            <person name="Ohm R.A."/>
            <person name="de Jong J.F."/>
            <person name="Lugones L.G."/>
            <person name="Aerts A."/>
            <person name="Kothe E."/>
            <person name="Stajich J.E."/>
            <person name="de Vries R.P."/>
            <person name="Record E."/>
            <person name="Levasseur A."/>
            <person name="Baker S.E."/>
            <person name="Bartholomew K.A."/>
            <person name="Coutinho P.M."/>
            <person name="Erdmann S."/>
            <person name="Fowler T.J."/>
            <person name="Gathman A.C."/>
            <person name="Lombard V."/>
            <person name="Henrissat B."/>
            <person name="Knabe N."/>
            <person name="Kuees U."/>
            <person name="Lilly W.W."/>
            <person name="Lindquist E."/>
            <person name="Lucas S."/>
            <person name="Magnuson J.K."/>
            <person name="Piumi F."/>
            <person name="Raudaskoski M."/>
            <person name="Salamov A."/>
            <person name="Schmutz J."/>
            <person name="Schwarze F.W.M.R."/>
            <person name="vanKuyk P.A."/>
            <person name="Horton J.S."/>
            <person name="Grigoriev I.V."/>
            <person name="Woesten H.A.B."/>
        </authorList>
    </citation>
    <scope>NUCLEOTIDE SEQUENCE [LARGE SCALE GENOMIC DNA]</scope>
    <source>
        <strain evidence="7">H4-8 / FGSC 9210</strain>
    </source>
</reference>
<evidence type="ECO:0000313" key="7">
    <source>
        <dbReference type="Proteomes" id="UP000007431"/>
    </source>
</evidence>
<dbReference type="Proteomes" id="UP000007431">
    <property type="component" value="Unassembled WGS sequence"/>
</dbReference>
<name>D8QK35_SCHCM</name>
<sequence length="1358" mass="153049">MLDSLKNSRVSDPMSRVRKSIFGVKGATRIATQADNQTTYDEIYERDRLGEELGDEARVWRVLLDEGRAYDAVMLPRLRDHLDVDLVFAGLFSAVLTTFVAQTSQPVQSDDNRAGLALLSELVAIQRASLKLPLDRVPTMNAVTAPVPDLWINRFWFLSLAFSLFAAFSAVVVRQWLQEYESDIVGPSKRRALVHHYRHVGLDHWKVKWMVPVLPMLLHISLLLFFVGLIRYVRQSDPSMAHGIIALTILFYTVYLVANTLPVFFPQCPYRSPLSTGGYWLRSSLHWLSAMLRRQLKGNREDFKAPSDYEWDGLSRRLHDVMCASLDSAIRTSSDLSVAPIVVQAASSLPFYPKASAYSKLPYGALLRDSIIPWLHTASNARGMTLDYTPGRAKELQCMACSLLLAPFEEIRYSLEYRVCAQRILHALVAAIEKNEEEEFDNRVLGAIILSLCHRLDRQLFRQTQPCHLDDKTLEEVYAVYAPSFSHKSSTRLRLHPQVWHNVLEFLACTDKRHTSPGRFSLAMLLWRNMSDSSSDSHGQTQSTQTLEQWLCITTGLDGFPIDSGEFQRDRVNLAQRAIHRCLCSRQELECAYDADEKWFDCHLEEEEIWRHVCIQAIKCLTGDSDPSNPPLVGEEAGAFDDDIAFLAKKLASTLTPSYAWQSVDTALTLIGRPGLRPQFYDVLAKRYCGALQEGVAVPRACIGPLCLLFINLYSVTPISDDRRDLDILQALDTLIRKYANDVFNAIPHMAHELDSVKALCSMSGYILRHPRFGRLSLVISGILATYLQKRENHETDPGPPHGRVGERAKDATRDVEHLENLPWYIWTDVLSMALRSPSETTESCLQGKGPSSFHNILRAQIHLRSPAWKEAISAAIACPLPLAVGMALRDPRGLEAFRELEYSLHPDEGKTEAPDSGLRPQNLTVSMDDKELERARAVLIDPDEMYEGDVLPISRLIPLGDYMKRVDVEATRVSRDHSKISRERVLSHVSVPEGRTLVSQSANRGDAQQGLFRRWRTRVQTLVAPESQPQQREDSGPTSGADVTGVATSPRSNSVVMSDANHWIFFNTISCEGVHCKLTHLGRQGCILSAYGHHHFWISIIVHALRTSDDMSERTLAASSSSEYIPVARKKRRNKAYQPRPLLERVQLVLDELCGHGEDALWAEEVKGYCLGLGSPEDSEPARVQLALLLHLVDKLKLPRSNVTLYDPQFTDADYRLFDDLGLRGLREEPRHFATEPTLFYMIHCDMTLYEAVLKANEPNLERVLLAGNRLHHYVENKPTRELDKDAPTLLRLAPRMSAQVLPTSPSWPNAMAFTTVQRIQGMDEQRENSDVSACGEDDLADSLSKSVINSSDAREP</sequence>
<evidence type="ECO:0000256" key="1">
    <source>
        <dbReference type="ARBA" id="ARBA00009856"/>
    </source>
</evidence>
<evidence type="ECO:0000259" key="5">
    <source>
        <dbReference type="Pfam" id="PF20153"/>
    </source>
</evidence>
<gene>
    <name evidence="6" type="ORF">SCHCODRAFT_114211</name>
</gene>
<feature type="compositionally biased region" description="Polar residues" evidence="2">
    <location>
        <begin position="1345"/>
        <end position="1358"/>
    </location>
</feature>
<keyword evidence="3" id="KW-0472">Membrane</keyword>
<evidence type="ECO:0000256" key="3">
    <source>
        <dbReference type="SAM" id="Phobius"/>
    </source>
</evidence>
<evidence type="ECO:0000259" key="4">
    <source>
        <dbReference type="Pfam" id="PF07985"/>
    </source>
</evidence>
<accession>D8QK35</accession>
<feature type="non-terminal residue" evidence="6">
    <location>
        <position position="1358"/>
    </location>
</feature>
<dbReference type="InterPro" id="IPR045338">
    <property type="entry name" value="DUF6535"/>
</dbReference>
<feature type="domain" description="SRR1-like" evidence="4">
    <location>
        <begin position="1170"/>
        <end position="1315"/>
    </location>
</feature>
<dbReference type="PANTHER" id="PTHR28626">
    <property type="entry name" value="SRR1-LIKE PROTEIN"/>
    <property type="match status" value="1"/>
</dbReference>
<evidence type="ECO:0000256" key="2">
    <source>
        <dbReference type="SAM" id="MobiDB-lite"/>
    </source>
</evidence>
<feature type="transmembrane region" description="Helical" evidence="3">
    <location>
        <begin position="244"/>
        <end position="265"/>
    </location>
</feature>
<dbReference type="EMBL" id="GL377315">
    <property type="protein sequence ID" value="EFI91820.1"/>
    <property type="molecule type" value="Genomic_DNA"/>
</dbReference>
<dbReference type="VEuPathDB" id="FungiDB:SCHCODRAFT_01136735"/>
<feature type="transmembrane region" description="Helical" evidence="3">
    <location>
        <begin position="209"/>
        <end position="232"/>
    </location>
</feature>